<dbReference type="AlphaFoldDB" id="A0A8T1YY96"/>
<gene>
    <name evidence="1" type="ORF">ISN45_Aa06g021920</name>
</gene>
<sequence length="209" mass="23552">MAYIPAGIRSDIVRRLGRQGFRELASFIAAGPDGRDAVYEREVLEEVDLDEFIFVSSLANEGSLYRPFLIRCLEAGNTTAQYVEGLRLAVKLGPSRHSLDLMKGAEEYVVYAMFAYGVFSICAGNYEEGMESMYVLINRLGWLDSVVQIGDTVMAQISDIEPPMTGNYNATYRFPDGDVPNCIYFACNADDVCFDCISYWYSRRVRHMC</sequence>
<proteinExistence type="predicted"/>
<protein>
    <submittedName>
        <fullName evidence="1">Uncharacterized protein</fullName>
    </submittedName>
</protein>
<accession>A0A8T1YY96</accession>
<dbReference type="EMBL" id="JAEFBK010000011">
    <property type="protein sequence ID" value="KAG7551525.1"/>
    <property type="molecule type" value="Genomic_DNA"/>
</dbReference>
<dbReference type="Proteomes" id="UP000694240">
    <property type="component" value="Chromosome 11"/>
</dbReference>
<organism evidence="1 2">
    <name type="scientific">Arabidopsis thaliana x Arabidopsis arenosa</name>
    <dbReference type="NCBI Taxonomy" id="1240361"/>
    <lineage>
        <taxon>Eukaryota</taxon>
        <taxon>Viridiplantae</taxon>
        <taxon>Streptophyta</taxon>
        <taxon>Embryophyta</taxon>
        <taxon>Tracheophyta</taxon>
        <taxon>Spermatophyta</taxon>
        <taxon>Magnoliopsida</taxon>
        <taxon>eudicotyledons</taxon>
        <taxon>Gunneridae</taxon>
        <taxon>Pentapetalae</taxon>
        <taxon>rosids</taxon>
        <taxon>malvids</taxon>
        <taxon>Brassicales</taxon>
        <taxon>Brassicaceae</taxon>
        <taxon>Camelineae</taxon>
        <taxon>Arabidopsis</taxon>
    </lineage>
</organism>
<reference evidence="1 2" key="1">
    <citation type="submission" date="2020-12" db="EMBL/GenBank/DDBJ databases">
        <title>Concerted genomic and epigenomic changes stabilize Arabidopsis allopolyploids.</title>
        <authorList>
            <person name="Chen Z."/>
        </authorList>
    </citation>
    <scope>NUCLEOTIDE SEQUENCE [LARGE SCALE GENOMIC DNA]</scope>
    <source>
        <strain evidence="1">Allo738</strain>
        <tissue evidence="1">Leaf</tissue>
    </source>
</reference>
<keyword evidence="2" id="KW-1185">Reference proteome</keyword>
<evidence type="ECO:0000313" key="2">
    <source>
        <dbReference type="Proteomes" id="UP000694240"/>
    </source>
</evidence>
<evidence type="ECO:0000313" key="1">
    <source>
        <dbReference type="EMBL" id="KAG7551525.1"/>
    </source>
</evidence>
<name>A0A8T1YY96_9BRAS</name>
<comment type="caution">
    <text evidence="1">The sequence shown here is derived from an EMBL/GenBank/DDBJ whole genome shotgun (WGS) entry which is preliminary data.</text>
</comment>